<dbReference type="InterPro" id="IPR044285">
    <property type="entry name" value="PWP1"/>
</dbReference>
<reference evidence="6 7" key="1">
    <citation type="submission" date="2018-04" db="EMBL/GenBank/DDBJ databases">
        <authorList>
            <person name="Zhang X."/>
            <person name="Yuan J."/>
            <person name="Li F."/>
            <person name="Xiang J."/>
        </authorList>
    </citation>
    <scope>NUCLEOTIDE SEQUENCE [LARGE SCALE GENOMIC DNA]</scope>
    <source>
        <tissue evidence="6">Muscle</tissue>
    </source>
</reference>
<comment type="caution">
    <text evidence="6">The sequence shown here is derived from an EMBL/GenBank/DDBJ whole genome shotgun (WGS) entry which is preliminary data.</text>
</comment>
<evidence type="ECO:0000256" key="1">
    <source>
        <dbReference type="ARBA" id="ARBA00022553"/>
    </source>
</evidence>
<dbReference type="STRING" id="6689.A0A3R7SK12"/>
<dbReference type="SUPFAM" id="SSF50978">
    <property type="entry name" value="WD40 repeat-like"/>
    <property type="match status" value="1"/>
</dbReference>
<dbReference type="PROSITE" id="PS00678">
    <property type="entry name" value="WD_REPEATS_1"/>
    <property type="match status" value="1"/>
</dbReference>
<dbReference type="AlphaFoldDB" id="A0A3R7SK12"/>
<evidence type="ECO:0000256" key="2">
    <source>
        <dbReference type="ARBA" id="ARBA00022574"/>
    </source>
</evidence>
<dbReference type="EMBL" id="QCYY01003277">
    <property type="protein sequence ID" value="ROT64297.1"/>
    <property type="molecule type" value="Genomic_DNA"/>
</dbReference>
<sequence>MSNIAVFANNDDDPHLTVKDADNKDSDDEDEVIMSSDNLVAVGHVDGDAAILEIYVYNADETSFYVHHDILLPAIPLCMEWMNYDPGDEYLRPGNMLAIGSMAPVVDVWDLDIADSLEPAFSLGKKGSKKKKIAGVGHKDAVLSLAWNTHAEHVLASGSVDQTVILWDMEHGTVAQHLKYFKEKVQSIKWHPKEAHTLLAGACDK</sequence>
<dbReference type="InterPro" id="IPR015943">
    <property type="entry name" value="WD40/YVTN_repeat-like_dom_sf"/>
</dbReference>
<organism evidence="6 7">
    <name type="scientific">Penaeus vannamei</name>
    <name type="common">Whiteleg shrimp</name>
    <name type="synonym">Litopenaeus vannamei</name>
    <dbReference type="NCBI Taxonomy" id="6689"/>
    <lineage>
        <taxon>Eukaryota</taxon>
        <taxon>Metazoa</taxon>
        <taxon>Ecdysozoa</taxon>
        <taxon>Arthropoda</taxon>
        <taxon>Crustacea</taxon>
        <taxon>Multicrustacea</taxon>
        <taxon>Malacostraca</taxon>
        <taxon>Eumalacostraca</taxon>
        <taxon>Eucarida</taxon>
        <taxon>Decapoda</taxon>
        <taxon>Dendrobranchiata</taxon>
        <taxon>Penaeoidea</taxon>
        <taxon>Penaeidae</taxon>
        <taxon>Penaeus</taxon>
    </lineage>
</organism>
<dbReference type="Proteomes" id="UP000283509">
    <property type="component" value="Unassembled WGS sequence"/>
</dbReference>
<dbReference type="PANTHER" id="PTHR14091">
    <property type="entry name" value="PERIODIC TRYPTOPHAN PROTEIN 1"/>
    <property type="match status" value="1"/>
</dbReference>
<dbReference type="Pfam" id="PF00400">
    <property type="entry name" value="WD40"/>
    <property type="match status" value="1"/>
</dbReference>
<evidence type="ECO:0000313" key="6">
    <source>
        <dbReference type="EMBL" id="ROT64297.1"/>
    </source>
</evidence>
<name>A0A3R7SK12_PENVA</name>
<dbReference type="InterPro" id="IPR019775">
    <property type="entry name" value="WD40_repeat_CS"/>
</dbReference>
<reference evidence="6 7" key="2">
    <citation type="submission" date="2019-01" db="EMBL/GenBank/DDBJ databases">
        <title>The decoding of complex shrimp genome reveals the adaptation for benthos swimmer, frequently molting mechanism and breeding impact on genome.</title>
        <authorList>
            <person name="Sun Y."/>
            <person name="Gao Y."/>
            <person name="Yu Y."/>
        </authorList>
    </citation>
    <scope>NUCLEOTIDE SEQUENCE [LARGE SCALE GENOMIC DNA]</scope>
    <source>
        <tissue evidence="6">Muscle</tissue>
    </source>
</reference>
<keyword evidence="2 4" id="KW-0853">WD repeat</keyword>
<dbReference type="InterPro" id="IPR036322">
    <property type="entry name" value="WD40_repeat_dom_sf"/>
</dbReference>
<dbReference type="GO" id="GO:0006364">
    <property type="term" value="P:rRNA processing"/>
    <property type="evidence" value="ECO:0007669"/>
    <property type="project" value="InterPro"/>
</dbReference>
<keyword evidence="7" id="KW-1185">Reference proteome</keyword>
<evidence type="ECO:0000256" key="3">
    <source>
        <dbReference type="ARBA" id="ARBA00022737"/>
    </source>
</evidence>
<accession>A0A3R7SK12</accession>
<feature type="compositionally biased region" description="Basic and acidic residues" evidence="5">
    <location>
        <begin position="12"/>
        <end position="24"/>
    </location>
</feature>
<evidence type="ECO:0000256" key="4">
    <source>
        <dbReference type="PROSITE-ProRule" id="PRU00221"/>
    </source>
</evidence>
<keyword evidence="1" id="KW-0597">Phosphoprotein</keyword>
<protein>
    <submittedName>
        <fullName evidence="6">Periodic tryptophan protein 1-like protein</fullName>
    </submittedName>
</protein>
<dbReference type="SMART" id="SM00320">
    <property type="entry name" value="WD40"/>
    <property type="match status" value="1"/>
</dbReference>
<gene>
    <name evidence="6" type="ORF">C7M84_017758</name>
</gene>
<keyword evidence="3" id="KW-0677">Repeat</keyword>
<dbReference type="PROSITE" id="PS50294">
    <property type="entry name" value="WD_REPEATS_REGION"/>
    <property type="match status" value="1"/>
</dbReference>
<feature type="region of interest" description="Disordered" evidence="5">
    <location>
        <begin position="8"/>
        <end position="28"/>
    </location>
</feature>
<dbReference type="InterPro" id="IPR001680">
    <property type="entry name" value="WD40_rpt"/>
</dbReference>
<dbReference type="Gene3D" id="2.130.10.10">
    <property type="entry name" value="YVTN repeat-like/Quinoprotein amine dehydrogenase"/>
    <property type="match status" value="1"/>
</dbReference>
<dbReference type="PANTHER" id="PTHR14091:SF0">
    <property type="entry name" value="PERIODIC TRYPTOPHAN PROTEIN 1 HOMOLOG"/>
    <property type="match status" value="1"/>
</dbReference>
<evidence type="ECO:0000256" key="5">
    <source>
        <dbReference type="SAM" id="MobiDB-lite"/>
    </source>
</evidence>
<proteinExistence type="predicted"/>
<dbReference type="GO" id="GO:0005634">
    <property type="term" value="C:nucleus"/>
    <property type="evidence" value="ECO:0007669"/>
    <property type="project" value="TreeGrafter"/>
</dbReference>
<feature type="repeat" description="WD" evidence="4">
    <location>
        <begin position="135"/>
        <end position="177"/>
    </location>
</feature>
<dbReference type="PROSITE" id="PS50082">
    <property type="entry name" value="WD_REPEATS_2"/>
    <property type="match status" value="1"/>
</dbReference>
<dbReference type="OrthoDB" id="270624at2759"/>
<evidence type="ECO:0000313" key="7">
    <source>
        <dbReference type="Proteomes" id="UP000283509"/>
    </source>
</evidence>